<feature type="non-terminal residue" evidence="1">
    <location>
        <position position="1"/>
    </location>
</feature>
<dbReference type="PANTHER" id="PTHR47027">
    <property type="entry name" value="REVERSE TRANSCRIPTASE DOMAIN-CONTAINING PROTEIN"/>
    <property type="match status" value="1"/>
</dbReference>
<dbReference type="PANTHER" id="PTHR47027:SF20">
    <property type="entry name" value="REVERSE TRANSCRIPTASE-LIKE PROTEIN WITH RNA-DIRECTED DNA POLYMERASE DOMAIN"/>
    <property type="match status" value="1"/>
</dbReference>
<evidence type="ECO:0000313" key="1">
    <source>
        <dbReference type="EMBL" id="KOF76985.1"/>
    </source>
</evidence>
<proteinExistence type="predicted"/>
<accession>A0A0L8GKB9</accession>
<protein>
    <recommendedName>
        <fullName evidence="2">Reverse transcriptase domain-containing protein</fullName>
    </recommendedName>
</protein>
<dbReference type="AlphaFoldDB" id="A0A0L8GKB9"/>
<reference evidence="1" key="1">
    <citation type="submission" date="2015-07" db="EMBL/GenBank/DDBJ databases">
        <title>MeaNS - Measles Nucleotide Surveillance Program.</title>
        <authorList>
            <person name="Tran T."/>
            <person name="Druce J."/>
        </authorList>
    </citation>
    <scope>NUCLEOTIDE SEQUENCE</scope>
    <source>
        <strain evidence="1">UCB-OBI-ISO-001</strain>
        <tissue evidence="1">Gonad</tissue>
    </source>
</reference>
<dbReference type="EMBL" id="KQ421627">
    <property type="protein sequence ID" value="KOF76985.1"/>
    <property type="molecule type" value="Genomic_DNA"/>
</dbReference>
<evidence type="ECO:0008006" key="2">
    <source>
        <dbReference type="Google" id="ProtNLM"/>
    </source>
</evidence>
<dbReference type="STRING" id="37653.A0A0L8GKB9"/>
<gene>
    <name evidence="1" type="ORF">OCBIM_22032652mg</name>
</gene>
<organism evidence="1">
    <name type="scientific">Octopus bimaculoides</name>
    <name type="common">California two-spotted octopus</name>
    <dbReference type="NCBI Taxonomy" id="37653"/>
    <lineage>
        <taxon>Eukaryota</taxon>
        <taxon>Metazoa</taxon>
        <taxon>Spiralia</taxon>
        <taxon>Lophotrochozoa</taxon>
        <taxon>Mollusca</taxon>
        <taxon>Cephalopoda</taxon>
        <taxon>Coleoidea</taxon>
        <taxon>Octopodiformes</taxon>
        <taxon>Octopoda</taxon>
        <taxon>Incirrata</taxon>
        <taxon>Octopodidae</taxon>
        <taxon>Octopus</taxon>
    </lineage>
</organism>
<sequence length="185" mass="20941">STLEDMQWILNNFSHASNTFDLTICNKKTELVHQPTRDHFPAVAPTVCVDGKALKIASSFTYLGSIASNDAKMDKVIESKIKKVSSAFGKLYHRLWNSHDILLKVKVDVYKSVALTTLLNGAESWTLHRKYINQFDTFDMRCLCTISNINIHNSGVLIKRNTSGIETILIKIRLRLSDHLSSAYR</sequence>
<name>A0A0L8GKB9_OCTBM</name>
<dbReference type="OrthoDB" id="425014at2759"/>